<evidence type="ECO:0000256" key="9">
    <source>
        <dbReference type="PIRSR" id="PIRSR604385-2"/>
    </source>
</evidence>
<dbReference type="Gene3D" id="3.90.79.10">
    <property type="entry name" value="Nucleoside Triphosphate Pyrophosphohydrolase"/>
    <property type="match status" value="1"/>
</dbReference>
<evidence type="ECO:0000256" key="10">
    <source>
        <dbReference type="PIRSR" id="PIRSR604385-3"/>
    </source>
</evidence>
<evidence type="ECO:0000313" key="12">
    <source>
        <dbReference type="EMBL" id="REF87980.1"/>
    </source>
</evidence>
<dbReference type="EMBL" id="QUMO01000002">
    <property type="protein sequence ID" value="REF87980.1"/>
    <property type="molecule type" value="Genomic_DNA"/>
</dbReference>
<dbReference type="InterPro" id="IPR000086">
    <property type="entry name" value="NUDIX_hydrolase_dom"/>
</dbReference>
<keyword evidence="9" id="KW-0460">Magnesium</keyword>
<dbReference type="PROSITE" id="PS51462">
    <property type="entry name" value="NUDIX"/>
    <property type="match status" value="1"/>
</dbReference>
<comment type="similarity">
    <text evidence="3">Belongs to the Nudix hydrolase family. NudK subfamily.</text>
</comment>
<evidence type="ECO:0000256" key="2">
    <source>
        <dbReference type="ARBA" id="ARBA00001946"/>
    </source>
</evidence>
<keyword evidence="9" id="KW-0479">Metal-binding</keyword>
<dbReference type="GO" id="GO:0019693">
    <property type="term" value="P:ribose phosphate metabolic process"/>
    <property type="evidence" value="ECO:0007669"/>
    <property type="project" value="TreeGrafter"/>
</dbReference>
<comment type="subunit">
    <text evidence="4">Homodimer.</text>
</comment>
<feature type="binding site" evidence="9">
    <location>
        <position position="103"/>
    </location>
    <ligand>
        <name>Mg(2+)</name>
        <dbReference type="ChEBI" id="CHEBI:18420"/>
        <label>1</label>
    </ligand>
</feature>
<feature type="short sequence motif" description="Nudix box" evidence="10">
    <location>
        <begin position="85"/>
        <end position="106"/>
    </location>
</feature>
<dbReference type="InterPro" id="IPR015797">
    <property type="entry name" value="NUDIX_hydrolase-like_dom_sf"/>
</dbReference>
<dbReference type="GO" id="GO:0046872">
    <property type="term" value="F:metal ion binding"/>
    <property type="evidence" value="ECO:0007669"/>
    <property type="project" value="UniProtKB-KW"/>
</dbReference>
<organism evidence="12 13">
    <name type="scientific">Methylovirgula ligni</name>
    <dbReference type="NCBI Taxonomy" id="569860"/>
    <lineage>
        <taxon>Bacteria</taxon>
        <taxon>Pseudomonadati</taxon>
        <taxon>Pseudomonadota</taxon>
        <taxon>Alphaproteobacteria</taxon>
        <taxon>Hyphomicrobiales</taxon>
        <taxon>Beijerinckiaceae</taxon>
        <taxon>Methylovirgula</taxon>
    </lineage>
</organism>
<protein>
    <recommendedName>
        <fullName evidence="5">GDP-mannose pyrophosphatase</fullName>
    </recommendedName>
    <alternativeName>
        <fullName evidence="7">GDP-mannose hydrolase</fullName>
    </alternativeName>
    <alternativeName>
        <fullName evidence="8">GDPMK</fullName>
    </alternativeName>
</protein>
<evidence type="ECO:0000256" key="1">
    <source>
        <dbReference type="ARBA" id="ARBA00000847"/>
    </source>
</evidence>
<feature type="binding site" evidence="9">
    <location>
        <position position="84"/>
    </location>
    <ligand>
        <name>Mg(2+)</name>
        <dbReference type="ChEBI" id="CHEBI:18420"/>
        <label>1</label>
    </ligand>
</feature>
<dbReference type="NCBIfam" id="TIGR00052">
    <property type="entry name" value="nudix-type nucleoside diphosphatase, YffH/AdpP family"/>
    <property type="match status" value="1"/>
</dbReference>
<accession>A0A3D9Z1W2</accession>
<keyword evidence="13" id="KW-1185">Reference proteome</keyword>
<evidence type="ECO:0000313" key="13">
    <source>
        <dbReference type="Proteomes" id="UP000256900"/>
    </source>
</evidence>
<dbReference type="PANTHER" id="PTHR11839:SF18">
    <property type="entry name" value="NUDIX HYDROLASE DOMAIN-CONTAINING PROTEIN"/>
    <property type="match status" value="1"/>
</dbReference>
<evidence type="ECO:0000259" key="11">
    <source>
        <dbReference type="PROSITE" id="PS51462"/>
    </source>
</evidence>
<dbReference type="GO" id="GO:0016818">
    <property type="term" value="F:hydrolase activity, acting on acid anhydrides, in phosphorus-containing anhydrides"/>
    <property type="evidence" value="ECO:0007669"/>
    <property type="project" value="InterPro"/>
</dbReference>
<dbReference type="RefSeq" id="WP_115836112.1">
    <property type="nucleotide sequence ID" value="NZ_CP025086.1"/>
</dbReference>
<evidence type="ECO:0000256" key="4">
    <source>
        <dbReference type="ARBA" id="ARBA00011738"/>
    </source>
</evidence>
<dbReference type="OrthoDB" id="5292471at2"/>
<dbReference type="PANTHER" id="PTHR11839">
    <property type="entry name" value="UDP/ADP-SUGAR PYROPHOSPHATASE"/>
    <property type="match status" value="1"/>
</dbReference>
<evidence type="ECO:0000256" key="6">
    <source>
        <dbReference type="ARBA" id="ARBA00022801"/>
    </source>
</evidence>
<feature type="binding site" evidence="9">
    <location>
        <position position="99"/>
    </location>
    <ligand>
        <name>Mg(2+)</name>
        <dbReference type="ChEBI" id="CHEBI:18420"/>
        <label>1</label>
    </ligand>
</feature>
<dbReference type="InterPro" id="IPR004385">
    <property type="entry name" value="NDP_pyrophosphatase"/>
</dbReference>
<evidence type="ECO:0000256" key="8">
    <source>
        <dbReference type="ARBA" id="ARBA00032272"/>
    </source>
</evidence>
<comment type="caution">
    <text evidence="12">The sequence shown here is derived from an EMBL/GenBank/DDBJ whole genome shotgun (WGS) entry which is preliminary data.</text>
</comment>
<dbReference type="Proteomes" id="UP000256900">
    <property type="component" value="Unassembled WGS sequence"/>
</dbReference>
<keyword evidence="6" id="KW-0378">Hydrolase</keyword>
<dbReference type="AlphaFoldDB" id="A0A3D9Z1W2"/>
<evidence type="ECO:0000256" key="3">
    <source>
        <dbReference type="ARBA" id="ARBA00007275"/>
    </source>
</evidence>
<name>A0A3D9Z1W2_9HYPH</name>
<comment type="catalytic activity">
    <reaction evidence="1">
        <text>GDP-alpha-D-mannose + H2O = alpha-D-mannose 1-phosphate + GMP + 2 H(+)</text>
        <dbReference type="Rhea" id="RHEA:27978"/>
        <dbReference type="ChEBI" id="CHEBI:15377"/>
        <dbReference type="ChEBI" id="CHEBI:15378"/>
        <dbReference type="ChEBI" id="CHEBI:57527"/>
        <dbReference type="ChEBI" id="CHEBI:58115"/>
        <dbReference type="ChEBI" id="CHEBI:58409"/>
    </reaction>
</comment>
<evidence type="ECO:0000256" key="7">
    <source>
        <dbReference type="ARBA" id="ARBA00032162"/>
    </source>
</evidence>
<dbReference type="GO" id="GO:0006753">
    <property type="term" value="P:nucleoside phosphate metabolic process"/>
    <property type="evidence" value="ECO:0007669"/>
    <property type="project" value="TreeGrafter"/>
</dbReference>
<feature type="domain" description="Nudix hydrolase" evidence="11">
    <location>
        <begin position="43"/>
        <end position="181"/>
    </location>
</feature>
<dbReference type="GO" id="GO:0005829">
    <property type="term" value="C:cytosol"/>
    <property type="evidence" value="ECO:0007669"/>
    <property type="project" value="TreeGrafter"/>
</dbReference>
<dbReference type="CDD" id="cd24157">
    <property type="entry name" value="NUDIX_GDPMK"/>
    <property type="match status" value="1"/>
</dbReference>
<proteinExistence type="inferred from homology"/>
<feature type="binding site" evidence="9">
    <location>
        <position position="152"/>
    </location>
    <ligand>
        <name>Mg(2+)</name>
        <dbReference type="ChEBI" id="CHEBI:18420"/>
        <label>1</label>
    </ligand>
</feature>
<evidence type="ECO:0000256" key="5">
    <source>
        <dbReference type="ARBA" id="ARBA00016377"/>
    </source>
</evidence>
<reference evidence="12 13" key="1">
    <citation type="submission" date="2018-08" db="EMBL/GenBank/DDBJ databases">
        <title>Genomic Encyclopedia of Type Strains, Phase IV (KMG-IV): sequencing the most valuable type-strain genomes for metagenomic binning, comparative biology and taxonomic classification.</title>
        <authorList>
            <person name="Goeker M."/>
        </authorList>
    </citation>
    <scope>NUCLEOTIDE SEQUENCE [LARGE SCALE GENOMIC DNA]</scope>
    <source>
        <strain evidence="12 13">BW863</strain>
    </source>
</reference>
<sequence>MNDAIKILRREIVSRGFGLLERVTFWRRKFNGAPREFTREFYDSGPGATILLYDPERRRIVLVRQFRPAAYLVEGRDSLIETCAGKLEGAAAADRIVTEVLEETGFKIERPTYLFSAFMSPGVYAEKISFFTAPYTPQDRVADGGGLDDENEDIEILEPTLEEALDMITRGEIEDAKTILLIHYAVLHRLLER</sequence>
<dbReference type="SUPFAM" id="SSF55811">
    <property type="entry name" value="Nudix"/>
    <property type="match status" value="1"/>
</dbReference>
<comment type="cofactor">
    <cofactor evidence="2 9">
        <name>Mg(2+)</name>
        <dbReference type="ChEBI" id="CHEBI:18420"/>
    </cofactor>
</comment>
<gene>
    <name evidence="12" type="ORF">DES32_1619</name>
</gene>